<dbReference type="AlphaFoldDB" id="A0A8S0RCX0"/>
<keyword evidence="1" id="KW-0472">Membrane</keyword>
<dbReference type="OrthoDB" id="1749598at2759"/>
<keyword evidence="1" id="KW-1133">Transmembrane helix</keyword>
<protein>
    <submittedName>
        <fullName evidence="2">Probable zinc metallopeptidase EGY3, chloroplastic</fullName>
    </submittedName>
</protein>
<keyword evidence="3" id="KW-1185">Reference proteome</keyword>
<name>A0A8S0RCX0_OLEEU</name>
<reference evidence="2 3" key="1">
    <citation type="submission" date="2019-12" db="EMBL/GenBank/DDBJ databases">
        <authorList>
            <person name="Alioto T."/>
            <person name="Alioto T."/>
            <person name="Gomez Garrido J."/>
        </authorList>
    </citation>
    <scope>NUCLEOTIDE SEQUENCE [LARGE SCALE GENOMIC DNA]</scope>
</reference>
<feature type="transmembrane region" description="Helical" evidence="1">
    <location>
        <begin position="27"/>
        <end position="44"/>
    </location>
</feature>
<sequence length="62" mass="7250">MHYNFWDLTSGFFVKPDATINGYLNDVVPLFIGFLTIVGVFKVLKDTTHVEKWYLKSSEEYD</sequence>
<dbReference type="Proteomes" id="UP000594638">
    <property type="component" value="Unassembled WGS sequence"/>
</dbReference>
<evidence type="ECO:0000313" key="2">
    <source>
        <dbReference type="EMBL" id="CAA2976676.1"/>
    </source>
</evidence>
<dbReference type="EMBL" id="CACTIH010002509">
    <property type="protein sequence ID" value="CAA2976676.1"/>
    <property type="molecule type" value="Genomic_DNA"/>
</dbReference>
<accession>A0A8S0RCX0</accession>
<comment type="caution">
    <text evidence="2">The sequence shown here is derived from an EMBL/GenBank/DDBJ whole genome shotgun (WGS) entry which is preliminary data.</text>
</comment>
<gene>
    <name evidence="2" type="ORF">OLEA9_A081653</name>
</gene>
<keyword evidence="1" id="KW-0812">Transmembrane</keyword>
<evidence type="ECO:0000256" key="1">
    <source>
        <dbReference type="SAM" id="Phobius"/>
    </source>
</evidence>
<organism evidence="2 3">
    <name type="scientific">Olea europaea subsp. europaea</name>
    <dbReference type="NCBI Taxonomy" id="158383"/>
    <lineage>
        <taxon>Eukaryota</taxon>
        <taxon>Viridiplantae</taxon>
        <taxon>Streptophyta</taxon>
        <taxon>Embryophyta</taxon>
        <taxon>Tracheophyta</taxon>
        <taxon>Spermatophyta</taxon>
        <taxon>Magnoliopsida</taxon>
        <taxon>eudicotyledons</taxon>
        <taxon>Gunneridae</taxon>
        <taxon>Pentapetalae</taxon>
        <taxon>asterids</taxon>
        <taxon>lamiids</taxon>
        <taxon>Lamiales</taxon>
        <taxon>Oleaceae</taxon>
        <taxon>Oleeae</taxon>
        <taxon>Olea</taxon>
    </lineage>
</organism>
<proteinExistence type="predicted"/>
<dbReference type="Gramene" id="OE9A081653T1">
    <property type="protein sequence ID" value="OE9A081653C1"/>
    <property type="gene ID" value="OE9A081653"/>
</dbReference>
<evidence type="ECO:0000313" key="3">
    <source>
        <dbReference type="Proteomes" id="UP000594638"/>
    </source>
</evidence>